<reference evidence="2 6" key="3">
    <citation type="submission" date="2020-08" db="EMBL/GenBank/DDBJ databases">
        <title>Genomic Encyclopedia of Type Strains, Phase IV (KMG-IV): sequencing the most valuable type-strain genomes for metagenomic binning, comparative biology and taxonomic classification.</title>
        <authorList>
            <person name="Goeker M."/>
        </authorList>
    </citation>
    <scope>NUCLEOTIDE SEQUENCE [LARGE SCALE GENOMIC DNA]</scope>
    <source>
        <strain evidence="2 6">DSM 10368</strain>
    </source>
</reference>
<dbReference type="RefSeq" id="WP_067958181.1">
    <property type="nucleotide sequence ID" value="NZ_BAAAVY010000008.1"/>
</dbReference>
<dbReference type="KEGG" id="aak:AA2016_1953"/>
<dbReference type="EMBL" id="JACICB010000027">
    <property type="protein sequence ID" value="MBB3709300.1"/>
    <property type="molecule type" value="Genomic_DNA"/>
</dbReference>
<name>A0A142M3G3_AMIAI</name>
<evidence type="ECO:0000313" key="6">
    <source>
        <dbReference type="Proteomes" id="UP000577697"/>
    </source>
</evidence>
<accession>A0A142M3G3</accession>
<gene>
    <name evidence="1" type="ORF">AA2016_1953</name>
    <name evidence="2" type="ORF">FHS67_005649</name>
    <name evidence="3" type="ORF">NCTC10684_01756</name>
</gene>
<reference evidence="3 5" key="2">
    <citation type="submission" date="2018-06" db="EMBL/GenBank/DDBJ databases">
        <authorList>
            <consortium name="Pathogen Informatics"/>
            <person name="Doyle S."/>
        </authorList>
    </citation>
    <scope>NUCLEOTIDE SEQUENCE [LARGE SCALE GENOMIC DNA]</scope>
    <source>
        <strain evidence="3 5">NCTC10684</strain>
    </source>
</reference>
<evidence type="ECO:0000313" key="4">
    <source>
        <dbReference type="Proteomes" id="UP000075755"/>
    </source>
</evidence>
<dbReference type="Proteomes" id="UP000075755">
    <property type="component" value="Chromosome"/>
</dbReference>
<evidence type="ECO:0000313" key="1">
    <source>
        <dbReference type="EMBL" id="AMS40883.1"/>
    </source>
</evidence>
<organism evidence="3 5">
    <name type="scientific">Aminobacter aminovorans</name>
    <name type="common">Chelatobacter heintzii</name>
    <dbReference type="NCBI Taxonomy" id="83263"/>
    <lineage>
        <taxon>Bacteria</taxon>
        <taxon>Pseudomonadati</taxon>
        <taxon>Pseudomonadota</taxon>
        <taxon>Alphaproteobacteria</taxon>
        <taxon>Hyphomicrobiales</taxon>
        <taxon>Phyllobacteriaceae</taxon>
        <taxon>Aminobacter</taxon>
    </lineage>
</organism>
<evidence type="ECO:0000313" key="3">
    <source>
        <dbReference type="EMBL" id="SUU88532.1"/>
    </source>
</evidence>
<sequence length="144" mass="15407">MTALAATIAAVAAPFVLADEKGMLHVPDAGEVRLQTISRSDNEAEWPFSVASGLLACVWSGGRRVVSFIETPDDPDDEHDAAPGRHVIVSANPFELTFLNISSRDLFLPADNVETLIKRVAPFEALGQRLCDQPQGTIVGPGEL</sequence>
<dbReference type="EMBL" id="CP015005">
    <property type="protein sequence ID" value="AMS40883.1"/>
    <property type="molecule type" value="Genomic_DNA"/>
</dbReference>
<evidence type="ECO:0000313" key="2">
    <source>
        <dbReference type="EMBL" id="MBB3709300.1"/>
    </source>
</evidence>
<dbReference type="OrthoDB" id="8074550at2"/>
<evidence type="ECO:0000313" key="5">
    <source>
        <dbReference type="Proteomes" id="UP000254701"/>
    </source>
</evidence>
<protein>
    <submittedName>
        <fullName evidence="3">Uncharacterized protein</fullName>
    </submittedName>
</protein>
<keyword evidence="6" id="KW-1185">Reference proteome</keyword>
<dbReference type="STRING" id="83263.AA2016_1953"/>
<dbReference type="Proteomes" id="UP000254701">
    <property type="component" value="Unassembled WGS sequence"/>
</dbReference>
<reference evidence="1 4" key="1">
    <citation type="submission" date="2016-03" db="EMBL/GenBank/DDBJ databases">
        <title>Complete genome of Aminobacter aminovorans KCTC 2477.</title>
        <authorList>
            <person name="Kim K.M."/>
        </authorList>
    </citation>
    <scope>NUCLEOTIDE SEQUENCE [LARGE SCALE GENOMIC DNA]</scope>
    <source>
        <strain evidence="1 4">KCTC 2477</strain>
    </source>
</reference>
<dbReference type="EMBL" id="UFSM01000001">
    <property type="protein sequence ID" value="SUU88532.1"/>
    <property type="molecule type" value="Genomic_DNA"/>
</dbReference>
<dbReference type="AlphaFoldDB" id="A0A142M3G3"/>
<dbReference type="Proteomes" id="UP000577697">
    <property type="component" value="Unassembled WGS sequence"/>
</dbReference>
<proteinExistence type="predicted"/>